<proteinExistence type="inferred from homology"/>
<evidence type="ECO:0000256" key="6">
    <source>
        <dbReference type="ARBA" id="ARBA00023136"/>
    </source>
</evidence>
<keyword evidence="6 7" id="KW-0472">Membrane</keyword>
<reference evidence="9 10" key="1">
    <citation type="journal article" date="2016" name="Nat. Commun.">
        <title>Thousands of microbial genomes shed light on interconnected biogeochemical processes in an aquifer system.</title>
        <authorList>
            <person name="Anantharaman K."/>
            <person name="Brown C.T."/>
            <person name="Hug L.A."/>
            <person name="Sharon I."/>
            <person name="Castelle C.J."/>
            <person name="Probst A.J."/>
            <person name="Thomas B.C."/>
            <person name="Singh A."/>
            <person name="Wilkins M.J."/>
            <person name="Karaoz U."/>
            <person name="Brodie E.L."/>
            <person name="Williams K.H."/>
            <person name="Hubbard S.S."/>
            <person name="Banfield J.F."/>
        </authorList>
    </citation>
    <scope>NUCLEOTIDE SEQUENCE [LARGE SCALE GENOMIC DNA]</scope>
</reference>
<gene>
    <name evidence="9" type="ORF">A2994_01050</name>
</gene>
<dbReference type="Proteomes" id="UP000179010">
    <property type="component" value="Unassembled WGS sequence"/>
</dbReference>
<evidence type="ECO:0000313" key="10">
    <source>
        <dbReference type="Proteomes" id="UP000179010"/>
    </source>
</evidence>
<evidence type="ECO:0000256" key="5">
    <source>
        <dbReference type="ARBA" id="ARBA00022989"/>
    </source>
</evidence>
<feature type="transmembrane region" description="Helical" evidence="7">
    <location>
        <begin position="142"/>
        <end position="162"/>
    </location>
</feature>
<comment type="similarity">
    <text evidence="2 7">Belongs to the DedA family.</text>
</comment>
<evidence type="ECO:0000256" key="4">
    <source>
        <dbReference type="ARBA" id="ARBA00022692"/>
    </source>
</evidence>
<evidence type="ECO:0000256" key="1">
    <source>
        <dbReference type="ARBA" id="ARBA00004651"/>
    </source>
</evidence>
<dbReference type="InterPro" id="IPR032816">
    <property type="entry name" value="VTT_dom"/>
</dbReference>
<dbReference type="PANTHER" id="PTHR30353:SF0">
    <property type="entry name" value="TRANSMEMBRANE PROTEIN"/>
    <property type="match status" value="1"/>
</dbReference>
<keyword evidence="5 7" id="KW-1133">Transmembrane helix</keyword>
<evidence type="ECO:0000256" key="7">
    <source>
        <dbReference type="RuleBase" id="RU367016"/>
    </source>
</evidence>
<feature type="domain" description="VTT" evidence="8">
    <location>
        <begin position="37"/>
        <end position="161"/>
    </location>
</feature>
<sequence>MDWFSGENLIELIKTVGYLGVFGIVFAESGLFIGFFLPGDSLLFTAGLLASQGYLNIATLLLVVFVGAVLGDNFGYAFGKTVGPKLFRRENSILFHKKNLIRAHNFYKQYGPMTIILARFIPVVRTFAPIVAGIGQMQYKTFVFYNIFGGLLWTLSLTLSGFYLTQVIPGAESYITWIIIGIIVVSVIPAIWHLLKEHYIKK</sequence>
<dbReference type="STRING" id="1798539.A2994_01050"/>
<comment type="subcellular location">
    <subcellularLocation>
        <location evidence="1 7">Cell membrane</location>
        <topology evidence="1 7">Multi-pass membrane protein</topology>
    </subcellularLocation>
</comment>
<evidence type="ECO:0000256" key="3">
    <source>
        <dbReference type="ARBA" id="ARBA00022475"/>
    </source>
</evidence>
<protein>
    <recommendedName>
        <fullName evidence="8">VTT domain-containing protein</fullName>
    </recommendedName>
</protein>
<organism evidence="9 10">
    <name type="scientific">candidate division Kazan bacterium RIFCSPLOWO2_01_FULL_48_13</name>
    <dbReference type="NCBI Taxonomy" id="1798539"/>
    <lineage>
        <taxon>Bacteria</taxon>
        <taxon>Bacteria division Kazan-3B-28</taxon>
    </lineage>
</organism>
<evidence type="ECO:0000256" key="2">
    <source>
        <dbReference type="ARBA" id="ARBA00010792"/>
    </source>
</evidence>
<feature type="transmembrane region" description="Helical" evidence="7">
    <location>
        <begin position="174"/>
        <end position="195"/>
    </location>
</feature>
<evidence type="ECO:0000313" key="9">
    <source>
        <dbReference type="EMBL" id="OGB85592.1"/>
    </source>
</evidence>
<comment type="caution">
    <text evidence="9">The sequence shown here is derived from an EMBL/GenBank/DDBJ whole genome shotgun (WGS) entry which is preliminary data.</text>
</comment>
<keyword evidence="3 7" id="KW-1003">Cell membrane</keyword>
<dbReference type="InterPro" id="IPR032818">
    <property type="entry name" value="DedA-like"/>
</dbReference>
<feature type="transmembrane region" description="Helical" evidence="7">
    <location>
        <begin position="57"/>
        <end position="79"/>
    </location>
</feature>
<dbReference type="EMBL" id="METE01000002">
    <property type="protein sequence ID" value="OGB85592.1"/>
    <property type="molecule type" value="Genomic_DNA"/>
</dbReference>
<dbReference type="PANTHER" id="PTHR30353">
    <property type="entry name" value="INNER MEMBRANE PROTEIN DEDA-RELATED"/>
    <property type="match status" value="1"/>
</dbReference>
<dbReference type="GO" id="GO:0005886">
    <property type="term" value="C:plasma membrane"/>
    <property type="evidence" value="ECO:0007669"/>
    <property type="project" value="UniProtKB-SubCell"/>
</dbReference>
<feature type="transmembrane region" description="Helical" evidence="7">
    <location>
        <begin position="12"/>
        <end position="37"/>
    </location>
</feature>
<evidence type="ECO:0000259" key="8">
    <source>
        <dbReference type="Pfam" id="PF09335"/>
    </source>
</evidence>
<name>A0A1F4PRC4_UNCK3</name>
<keyword evidence="4 7" id="KW-0812">Transmembrane</keyword>
<accession>A0A1F4PRC4</accession>
<dbReference type="AlphaFoldDB" id="A0A1F4PRC4"/>
<dbReference type="Pfam" id="PF09335">
    <property type="entry name" value="VTT_dom"/>
    <property type="match status" value="1"/>
</dbReference>